<dbReference type="RefSeq" id="WP_007300286.1">
    <property type="nucleotide sequence ID" value="NZ_AJJH01000162.1"/>
</dbReference>
<dbReference type="EMBL" id="AJJH01000162">
    <property type="protein sequence ID" value="EID74484.1"/>
    <property type="molecule type" value="Genomic_DNA"/>
</dbReference>
<organism evidence="1 2">
    <name type="scientific">Rhodococcus opacus RKJ300 = JCM 13270</name>
    <dbReference type="NCBI Taxonomy" id="1165867"/>
    <lineage>
        <taxon>Bacteria</taxon>
        <taxon>Bacillati</taxon>
        <taxon>Actinomycetota</taxon>
        <taxon>Actinomycetes</taxon>
        <taxon>Mycobacteriales</taxon>
        <taxon>Nocardiaceae</taxon>
        <taxon>Rhodococcus</taxon>
    </lineage>
</organism>
<dbReference type="Proteomes" id="UP000006447">
    <property type="component" value="Unassembled WGS sequence"/>
</dbReference>
<proteinExistence type="predicted"/>
<dbReference type="PATRIC" id="fig|1165867.3.peg.6119"/>
<reference evidence="1 2" key="1">
    <citation type="journal article" date="2012" name="J. Bacteriol.">
        <title>Draft genome sequence of the nitrophenol-degrading actinomycete Rhodococcus imtechensis RKJ300.</title>
        <authorList>
            <person name="Vikram S."/>
            <person name="Kumar S."/>
            <person name="Subramanian S."/>
            <person name="Raghava G.P."/>
        </authorList>
    </citation>
    <scope>NUCLEOTIDE SEQUENCE [LARGE SCALE GENOMIC DNA]</scope>
    <source>
        <strain evidence="1 2">RKJ300</strain>
    </source>
</reference>
<comment type="caution">
    <text evidence="1">The sequence shown here is derived from an EMBL/GenBank/DDBJ whole genome shotgun (WGS) entry which is preliminary data.</text>
</comment>
<evidence type="ECO:0000313" key="1">
    <source>
        <dbReference type="EMBL" id="EID74484.1"/>
    </source>
</evidence>
<sequence length="395" mass="44038">MTVMPLYNANQSFYVPAFEIEVNGYPLPRNVVRDILEVTFEDSVDTMDSFSFVVNNWDTDRLRPQFIGEGADKEFWGLVQPGNGVNLSLGYRGERTDLRMMTRGFLSALDLDLPDAGSTRLTVRGLSVLDKLRDRQYTWSWPETGNGTTKDSLVAKDIGDAKGGAAGKPVLTGIERVRISDEALKDEPELDHVFMNNQYPIVFLLQLARRNGYDVYLKQCPDKKDELYFGPSGHVRDRTYLLEWGKTLTSLKASVSTVRQVKKVTVLGWDRVKKQAVKGEATIEADGAKLPATTRALARANGREEVVTDHVVATEKAAKNKAAELLNTIAARMVEIEGVVVGLPDLRAGRRVRIERVGPHLTGNYFVTSTKHVVNDTGYRTTFKARLEGDQKARS</sequence>
<gene>
    <name evidence="1" type="ORF">W59_29914</name>
</gene>
<name>I0WDL8_RHOOP</name>
<evidence type="ECO:0000313" key="2">
    <source>
        <dbReference type="Proteomes" id="UP000006447"/>
    </source>
</evidence>
<protein>
    <submittedName>
        <fullName evidence="1">Phage protein D-like protein</fullName>
    </submittedName>
</protein>
<accession>I0WDL8</accession>
<dbReference type="AlphaFoldDB" id="I0WDL8"/>